<name>A0A1U7M6R2_TISCR</name>
<reference evidence="1 2" key="1">
    <citation type="submission" date="2016-02" db="EMBL/GenBank/DDBJ databases">
        <title>Genome sequence of Tissierella creatinophila DSM 6911.</title>
        <authorList>
            <person name="Poehlein A."/>
            <person name="Daniel R."/>
        </authorList>
    </citation>
    <scope>NUCLEOTIDE SEQUENCE [LARGE SCALE GENOMIC DNA]</scope>
    <source>
        <strain evidence="1 2">DSM 6911</strain>
    </source>
</reference>
<protein>
    <submittedName>
        <fullName evidence="1">Uncharacterized protein</fullName>
    </submittedName>
</protein>
<dbReference type="AlphaFoldDB" id="A0A1U7M6R2"/>
<keyword evidence="2" id="KW-1185">Reference proteome</keyword>
<accession>A0A1U7M6R2</accession>
<comment type="caution">
    <text evidence="1">The sequence shown here is derived from an EMBL/GenBank/DDBJ whole genome shotgun (WGS) entry which is preliminary data.</text>
</comment>
<organism evidence="1 2">
    <name type="scientific">Tissierella creatinophila DSM 6911</name>
    <dbReference type="NCBI Taxonomy" id="1123403"/>
    <lineage>
        <taxon>Bacteria</taxon>
        <taxon>Bacillati</taxon>
        <taxon>Bacillota</taxon>
        <taxon>Tissierellia</taxon>
        <taxon>Tissierellales</taxon>
        <taxon>Tissierellaceae</taxon>
        <taxon>Tissierella</taxon>
    </lineage>
</organism>
<dbReference type="Proteomes" id="UP000186112">
    <property type="component" value="Unassembled WGS sequence"/>
</dbReference>
<evidence type="ECO:0000313" key="2">
    <source>
        <dbReference type="Proteomes" id="UP000186112"/>
    </source>
</evidence>
<evidence type="ECO:0000313" key="1">
    <source>
        <dbReference type="EMBL" id="OLS02899.1"/>
    </source>
</evidence>
<dbReference type="RefSeq" id="WP_075725888.1">
    <property type="nucleotide sequence ID" value="NZ_LTDM01000014.1"/>
</dbReference>
<proteinExistence type="predicted"/>
<dbReference type="EMBL" id="LTDM01000014">
    <property type="protein sequence ID" value="OLS02899.1"/>
    <property type="molecule type" value="Genomic_DNA"/>
</dbReference>
<gene>
    <name evidence="1" type="ORF">TICRE_10530</name>
</gene>
<dbReference type="OrthoDB" id="9766455at2"/>
<sequence>MKYRIIQIIPNNKDIYSCYQENNGGITSLEIICFALIEWEDGEREVKPMDITTDGVIGFLDESVNFLNIE</sequence>